<dbReference type="Pfam" id="PF26639">
    <property type="entry name" value="Het-6_barrel"/>
    <property type="match status" value="1"/>
</dbReference>
<evidence type="ECO:0000313" key="1">
    <source>
        <dbReference type="EMBL" id="KIW72171.1"/>
    </source>
</evidence>
<keyword evidence="2" id="KW-1185">Reference proteome</keyword>
<dbReference type="AlphaFoldDB" id="A0A0D2D3Q6"/>
<dbReference type="HOGENOM" id="CLU_2026430_0_0_1"/>
<protein>
    <submittedName>
        <fullName evidence="1">Uncharacterized protein</fullName>
    </submittedName>
</protein>
<name>A0A0D2D3Q6_9EURO</name>
<organism evidence="1 2">
    <name type="scientific">Phialophora macrospora</name>
    <dbReference type="NCBI Taxonomy" id="1851006"/>
    <lineage>
        <taxon>Eukaryota</taxon>
        <taxon>Fungi</taxon>
        <taxon>Dikarya</taxon>
        <taxon>Ascomycota</taxon>
        <taxon>Pezizomycotina</taxon>
        <taxon>Eurotiomycetes</taxon>
        <taxon>Chaetothyriomycetidae</taxon>
        <taxon>Chaetothyriales</taxon>
        <taxon>Herpotrichiellaceae</taxon>
        <taxon>Phialophora</taxon>
    </lineage>
</organism>
<gene>
    <name evidence="1" type="ORF">PV04_00389</name>
</gene>
<accession>A0A0D2D3Q6</accession>
<evidence type="ECO:0000313" key="2">
    <source>
        <dbReference type="Proteomes" id="UP000054266"/>
    </source>
</evidence>
<proteinExistence type="predicted"/>
<dbReference type="Proteomes" id="UP000054266">
    <property type="component" value="Unassembled WGS sequence"/>
</dbReference>
<dbReference type="EMBL" id="KN846956">
    <property type="protein sequence ID" value="KIW72171.1"/>
    <property type="molecule type" value="Genomic_DNA"/>
</dbReference>
<reference evidence="1 2" key="1">
    <citation type="submission" date="2015-01" db="EMBL/GenBank/DDBJ databases">
        <title>The Genome Sequence of Capronia semiimmersa CBS27337.</title>
        <authorList>
            <consortium name="The Broad Institute Genomics Platform"/>
            <person name="Cuomo C."/>
            <person name="de Hoog S."/>
            <person name="Gorbushina A."/>
            <person name="Stielow B."/>
            <person name="Teixiera M."/>
            <person name="Abouelleil A."/>
            <person name="Chapman S.B."/>
            <person name="Priest M."/>
            <person name="Young S.K."/>
            <person name="Wortman J."/>
            <person name="Nusbaum C."/>
            <person name="Birren B."/>
        </authorList>
    </citation>
    <scope>NUCLEOTIDE SEQUENCE [LARGE SCALE GENOMIC DNA]</scope>
    <source>
        <strain evidence="1 2">CBS 27337</strain>
    </source>
</reference>
<sequence length="122" mass="13644">MLSLQRHQQPFREAINAFNGDKILGSTAVGYAGMFNKSTRPGDIVVALFGGEYPFVLRPRQSLRVDVDLGDFELIGQCYIHGLMEEGQFDIKSSKHEAQWFELGGEYEVEHPFQPGGIVPSQ</sequence>